<accession>A0A933S9W8</accession>
<evidence type="ECO:0000313" key="5">
    <source>
        <dbReference type="Proteomes" id="UP000696931"/>
    </source>
</evidence>
<protein>
    <submittedName>
        <fullName evidence="4">TonB-dependent receptor</fullName>
    </submittedName>
</protein>
<evidence type="ECO:0000256" key="3">
    <source>
        <dbReference type="ARBA" id="ARBA00023237"/>
    </source>
</evidence>
<dbReference type="SUPFAM" id="SSF56935">
    <property type="entry name" value="Porins"/>
    <property type="match status" value="1"/>
</dbReference>
<dbReference type="InterPro" id="IPR036942">
    <property type="entry name" value="Beta-barrel_TonB_sf"/>
</dbReference>
<dbReference type="Gene3D" id="2.40.170.20">
    <property type="entry name" value="TonB-dependent receptor, beta-barrel domain"/>
    <property type="match status" value="1"/>
</dbReference>
<dbReference type="AlphaFoldDB" id="A0A933S9W8"/>
<dbReference type="EMBL" id="JACRIW010000001">
    <property type="protein sequence ID" value="MBI5167883.1"/>
    <property type="molecule type" value="Genomic_DNA"/>
</dbReference>
<keyword evidence="3" id="KW-0998">Cell outer membrane</keyword>
<name>A0A933S9W8_UNCEI</name>
<gene>
    <name evidence="4" type="ORF">HZA61_00200</name>
</gene>
<evidence type="ECO:0000256" key="2">
    <source>
        <dbReference type="ARBA" id="ARBA00023136"/>
    </source>
</evidence>
<reference evidence="4" key="1">
    <citation type="submission" date="2020-07" db="EMBL/GenBank/DDBJ databases">
        <title>Huge and variable diversity of episymbiotic CPR bacteria and DPANN archaea in groundwater ecosystems.</title>
        <authorList>
            <person name="He C.Y."/>
            <person name="Keren R."/>
            <person name="Whittaker M."/>
            <person name="Farag I.F."/>
            <person name="Doudna J."/>
            <person name="Cate J.H.D."/>
            <person name="Banfield J.F."/>
        </authorList>
    </citation>
    <scope>NUCLEOTIDE SEQUENCE</scope>
    <source>
        <strain evidence="4">NC_groundwater_1813_Pr3_B-0.1um_71_17</strain>
    </source>
</reference>
<keyword evidence="2" id="KW-0472">Membrane</keyword>
<dbReference type="Proteomes" id="UP000696931">
    <property type="component" value="Unassembled WGS sequence"/>
</dbReference>
<comment type="subcellular location">
    <subcellularLocation>
        <location evidence="1">Cell outer membrane</location>
    </subcellularLocation>
</comment>
<feature type="non-terminal residue" evidence="4">
    <location>
        <position position="1"/>
    </location>
</feature>
<dbReference type="GO" id="GO:0009279">
    <property type="term" value="C:cell outer membrane"/>
    <property type="evidence" value="ECO:0007669"/>
    <property type="project" value="UniProtKB-SubCell"/>
</dbReference>
<evidence type="ECO:0000313" key="4">
    <source>
        <dbReference type="EMBL" id="MBI5167883.1"/>
    </source>
</evidence>
<keyword evidence="4" id="KW-0675">Receptor</keyword>
<evidence type="ECO:0000256" key="1">
    <source>
        <dbReference type="ARBA" id="ARBA00004442"/>
    </source>
</evidence>
<sequence length="120" mass="12655">VSYAGKAIGFAPATMANLSARVSGAGVTLGAEAHHAGRIYVDNTESEANSIAPRTTFDLSLSAARGIAGARAEATLRVLNATDVRYATGGWMDYDENGNYGPLLLPAAPRNWQFGLRVDW</sequence>
<organism evidence="4 5">
    <name type="scientific">Eiseniibacteriota bacterium</name>
    <dbReference type="NCBI Taxonomy" id="2212470"/>
    <lineage>
        <taxon>Bacteria</taxon>
        <taxon>Candidatus Eiseniibacteriota</taxon>
    </lineage>
</organism>
<proteinExistence type="predicted"/>
<comment type="caution">
    <text evidence="4">The sequence shown here is derived from an EMBL/GenBank/DDBJ whole genome shotgun (WGS) entry which is preliminary data.</text>
</comment>